<keyword evidence="1" id="KW-0808">Transferase</keyword>
<accession>A0AAV4DKP4</accession>
<name>A0AAV4DKP4_9GAST</name>
<protein>
    <submittedName>
        <fullName evidence="1">RNA-directed DNA polymerase from mobile element jockey-like</fullName>
    </submittedName>
</protein>
<reference evidence="1 2" key="1">
    <citation type="journal article" date="2021" name="Elife">
        <title>Chloroplast acquisition without the gene transfer in kleptoplastic sea slugs, Plakobranchus ocellatus.</title>
        <authorList>
            <person name="Maeda T."/>
            <person name="Takahashi S."/>
            <person name="Yoshida T."/>
            <person name="Shimamura S."/>
            <person name="Takaki Y."/>
            <person name="Nagai Y."/>
            <person name="Toyoda A."/>
            <person name="Suzuki Y."/>
            <person name="Arimoto A."/>
            <person name="Ishii H."/>
            <person name="Satoh N."/>
            <person name="Nishiyama T."/>
            <person name="Hasebe M."/>
            <person name="Maruyama T."/>
            <person name="Minagawa J."/>
            <person name="Obokata J."/>
            <person name="Shigenobu S."/>
        </authorList>
    </citation>
    <scope>NUCLEOTIDE SEQUENCE [LARGE SCALE GENOMIC DNA]</scope>
</reference>
<proteinExistence type="predicted"/>
<dbReference type="AlphaFoldDB" id="A0AAV4DKP4"/>
<comment type="caution">
    <text evidence="1">The sequence shown here is derived from an EMBL/GenBank/DDBJ whole genome shotgun (WGS) entry which is preliminary data.</text>
</comment>
<keyword evidence="2" id="KW-1185">Reference proteome</keyword>
<keyword evidence="1" id="KW-0695">RNA-directed DNA polymerase</keyword>
<dbReference type="EMBL" id="BLXT01007982">
    <property type="protein sequence ID" value="GFO44847.1"/>
    <property type="molecule type" value="Genomic_DNA"/>
</dbReference>
<sequence length="132" mass="14910">MGFFPSDFSTSGDVCIVVIEMKTYGCLRRHIEEAASSVRERTAIFQNLRNKLRRHTALYVSFIRPVLEYANPVLNLASRTSLEKLDRVQDAAVRLILGALRSTPIATLEVASRWTHHVMEEEFATNKEGVSS</sequence>
<keyword evidence="1" id="KW-0548">Nucleotidyltransferase</keyword>
<evidence type="ECO:0000313" key="1">
    <source>
        <dbReference type="EMBL" id="GFO44847.1"/>
    </source>
</evidence>
<dbReference type="GO" id="GO:0003964">
    <property type="term" value="F:RNA-directed DNA polymerase activity"/>
    <property type="evidence" value="ECO:0007669"/>
    <property type="project" value="UniProtKB-KW"/>
</dbReference>
<dbReference type="Proteomes" id="UP000735302">
    <property type="component" value="Unassembled WGS sequence"/>
</dbReference>
<evidence type="ECO:0000313" key="2">
    <source>
        <dbReference type="Proteomes" id="UP000735302"/>
    </source>
</evidence>
<organism evidence="1 2">
    <name type="scientific">Plakobranchus ocellatus</name>
    <dbReference type="NCBI Taxonomy" id="259542"/>
    <lineage>
        <taxon>Eukaryota</taxon>
        <taxon>Metazoa</taxon>
        <taxon>Spiralia</taxon>
        <taxon>Lophotrochozoa</taxon>
        <taxon>Mollusca</taxon>
        <taxon>Gastropoda</taxon>
        <taxon>Heterobranchia</taxon>
        <taxon>Euthyneura</taxon>
        <taxon>Panpulmonata</taxon>
        <taxon>Sacoglossa</taxon>
        <taxon>Placobranchoidea</taxon>
        <taxon>Plakobranchidae</taxon>
        <taxon>Plakobranchus</taxon>
    </lineage>
</organism>
<gene>
    <name evidence="1" type="ORF">PoB_007135200</name>
</gene>